<gene>
    <name evidence="2" type="ORF">G7Y89_g4082</name>
</gene>
<dbReference type="Gene3D" id="3.40.50.1820">
    <property type="entry name" value="alpha/beta hydrolase"/>
    <property type="match status" value="1"/>
</dbReference>
<dbReference type="PANTHER" id="PTHR22946:SF13">
    <property type="entry name" value="ALPHA_BETA HYDROLASE PSOB"/>
    <property type="match status" value="1"/>
</dbReference>
<dbReference type="Proteomes" id="UP000566819">
    <property type="component" value="Unassembled WGS sequence"/>
</dbReference>
<dbReference type="PANTHER" id="PTHR22946">
    <property type="entry name" value="DIENELACTONE HYDROLASE DOMAIN-CONTAINING PROTEIN-RELATED"/>
    <property type="match status" value="1"/>
</dbReference>
<comment type="caution">
    <text evidence="2">The sequence shown here is derived from an EMBL/GenBank/DDBJ whole genome shotgun (WGS) entry which is preliminary data.</text>
</comment>
<dbReference type="EMBL" id="JAAMPI010000214">
    <property type="protein sequence ID" value="KAF4634026.1"/>
    <property type="molecule type" value="Genomic_DNA"/>
</dbReference>
<keyword evidence="3" id="KW-1185">Reference proteome</keyword>
<keyword evidence="1" id="KW-0378">Hydrolase</keyword>
<evidence type="ECO:0000313" key="3">
    <source>
        <dbReference type="Proteomes" id="UP000566819"/>
    </source>
</evidence>
<dbReference type="InterPro" id="IPR029058">
    <property type="entry name" value="AB_hydrolase_fold"/>
</dbReference>
<evidence type="ECO:0000313" key="2">
    <source>
        <dbReference type="EMBL" id="KAF4634026.1"/>
    </source>
</evidence>
<accession>A0A8H4RS31</accession>
<dbReference type="InterPro" id="IPR050261">
    <property type="entry name" value="FrsA_esterase"/>
</dbReference>
<organism evidence="2 3">
    <name type="scientific">Cudoniella acicularis</name>
    <dbReference type="NCBI Taxonomy" id="354080"/>
    <lineage>
        <taxon>Eukaryota</taxon>
        <taxon>Fungi</taxon>
        <taxon>Dikarya</taxon>
        <taxon>Ascomycota</taxon>
        <taxon>Pezizomycotina</taxon>
        <taxon>Leotiomycetes</taxon>
        <taxon>Helotiales</taxon>
        <taxon>Tricladiaceae</taxon>
        <taxon>Cudoniella</taxon>
    </lineage>
</organism>
<evidence type="ECO:0000256" key="1">
    <source>
        <dbReference type="ARBA" id="ARBA00022801"/>
    </source>
</evidence>
<dbReference type="Gene3D" id="1.20.1440.110">
    <property type="entry name" value="acylaminoacyl peptidase"/>
    <property type="match status" value="1"/>
</dbReference>
<sequence>MPPFFKSEFFNFEFLRVLHTAAFQGSDVGECMEAWAEIKDGDTESWYKAWQSAAAKSEALAVEAHSSGDLEGEKWCLFRTAHYLKSSDVFLHIDPTDDRIIPVCEKAIEVFQRGIKLLDSNVYQVEIPHEDYTLPGYLYMPTERSHMGKKIPIIINTGGFDLSREELYFFVSAGARIRGYASLDYDGPGQGMLLRKKGKQLRPDWEVVIANVLDFVYSFSSSHPELNLDVDRVALTGNSMGGYFVLRGASDPRVDACICIDGFYDLWLIIDSRFPGWFTRGWSAGWISDGFVNGVVNMICRYDVQMAWEIHQGMWVYGVPTPADFFREMKKYTLALPEGKSELAKVKCPVLVTTPGNTLYFKPEISTHLVLNELKHLGDQRSTWDAKGVGHGGLQGKVGALAISHQKYFAFLDEKFGFVRGKKNNAALEELA</sequence>
<name>A0A8H4RS31_9HELO</name>
<protein>
    <submittedName>
        <fullName evidence="2">Uncharacterized protein</fullName>
    </submittedName>
</protein>
<dbReference type="SUPFAM" id="SSF53474">
    <property type="entry name" value="alpha/beta-Hydrolases"/>
    <property type="match status" value="1"/>
</dbReference>
<dbReference type="AlphaFoldDB" id="A0A8H4RS31"/>
<proteinExistence type="predicted"/>
<reference evidence="2 3" key="1">
    <citation type="submission" date="2020-03" db="EMBL/GenBank/DDBJ databases">
        <title>Draft Genome Sequence of Cudoniella acicularis.</title>
        <authorList>
            <person name="Buettner E."/>
            <person name="Kellner H."/>
        </authorList>
    </citation>
    <scope>NUCLEOTIDE SEQUENCE [LARGE SCALE GENOMIC DNA]</scope>
    <source>
        <strain evidence="2 3">DSM 108380</strain>
    </source>
</reference>
<dbReference type="GO" id="GO:0016787">
    <property type="term" value="F:hydrolase activity"/>
    <property type="evidence" value="ECO:0007669"/>
    <property type="project" value="UniProtKB-KW"/>
</dbReference>
<dbReference type="OrthoDB" id="249703at2759"/>